<sequence length="61" mass="7441">MREQSISLRMTDRLLESRHLKVMIDQKYFASNIYLKNKEALEFQLIYNNIGCLDWSMYTYN</sequence>
<gene>
    <name evidence="1" type="ORF">GCM10007111_32450</name>
</gene>
<keyword evidence="2" id="KW-1185">Reference proteome</keyword>
<reference evidence="2" key="1">
    <citation type="journal article" date="2019" name="Int. J. Syst. Evol. Microbiol.">
        <title>The Global Catalogue of Microorganisms (GCM) 10K type strain sequencing project: providing services to taxonomists for standard genome sequencing and annotation.</title>
        <authorList>
            <consortium name="The Broad Institute Genomics Platform"/>
            <consortium name="The Broad Institute Genome Sequencing Center for Infectious Disease"/>
            <person name="Wu L."/>
            <person name="Ma J."/>
        </authorList>
    </citation>
    <scope>NUCLEOTIDE SEQUENCE [LARGE SCALE GENOMIC DNA]</scope>
    <source>
        <strain evidence="2">JCM 30071</strain>
    </source>
</reference>
<name>A0ABQ2DQV4_9BACI</name>
<dbReference type="Proteomes" id="UP000634435">
    <property type="component" value="Unassembled WGS sequence"/>
</dbReference>
<accession>A0ABQ2DQV4</accession>
<dbReference type="EMBL" id="BMPN01000005">
    <property type="protein sequence ID" value="GGJ68171.1"/>
    <property type="molecule type" value="Genomic_DNA"/>
</dbReference>
<proteinExistence type="predicted"/>
<evidence type="ECO:0000313" key="1">
    <source>
        <dbReference type="EMBL" id="GGJ68171.1"/>
    </source>
</evidence>
<comment type="caution">
    <text evidence="1">The sequence shown here is derived from an EMBL/GenBank/DDBJ whole genome shotgun (WGS) entry which is preliminary data.</text>
</comment>
<protein>
    <submittedName>
        <fullName evidence="1">Uncharacterized protein</fullName>
    </submittedName>
</protein>
<evidence type="ECO:0000313" key="2">
    <source>
        <dbReference type="Proteomes" id="UP000634435"/>
    </source>
</evidence>
<organism evidence="1 2">
    <name type="scientific">Virgibacillus kapii</name>
    <dbReference type="NCBI Taxonomy" id="1638645"/>
    <lineage>
        <taxon>Bacteria</taxon>
        <taxon>Bacillati</taxon>
        <taxon>Bacillota</taxon>
        <taxon>Bacilli</taxon>
        <taxon>Bacillales</taxon>
        <taxon>Bacillaceae</taxon>
        <taxon>Virgibacillus</taxon>
    </lineage>
</organism>